<feature type="transmembrane region" description="Helical" evidence="2">
    <location>
        <begin position="77"/>
        <end position="96"/>
    </location>
</feature>
<evidence type="ECO:0000313" key="4">
    <source>
        <dbReference type="Proteomes" id="UP000001591"/>
    </source>
</evidence>
<gene>
    <name evidence="3" type="ordered locus">RC1_2555</name>
</gene>
<feature type="compositionally biased region" description="Polar residues" evidence="1">
    <location>
        <begin position="171"/>
        <end position="185"/>
    </location>
</feature>
<keyword evidence="2" id="KW-1133">Transmembrane helix</keyword>
<keyword evidence="2" id="KW-0812">Transmembrane</keyword>
<sequence length="185" mass="19072">MAETRNGTAQETALEMLAAGAVAGFAATAPMTLAMTALHAALPAAEQAPLPPRPLTRQVLRRSGLPWPEDGMVKRSLTLGAHFGYGAATGAAYPLWRRAVGPGPGSGAAFGLAVWAGSYLGWIPALGLLPPATRHSGRRVALMLAAHVVWGAATALVADRPAPRPRRRAVSSGTGTPQREAAWSS</sequence>
<dbReference type="AlphaFoldDB" id="B6IU58"/>
<organism evidence="3 4">
    <name type="scientific">Rhodospirillum centenum (strain ATCC 51521 / SW)</name>
    <dbReference type="NCBI Taxonomy" id="414684"/>
    <lineage>
        <taxon>Bacteria</taxon>
        <taxon>Pseudomonadati</taxon>
        <taxon>Pseudomonadota</taxon>
        <taxon>Alphaproteobacteria</taxon>
        <taxon>Rhodospirillales</taxon>
        <taxon>Rhodospirillaceae</taxon>
        <taxon>Rhodospirillum</taxon>
    </lineage>
</organism>
<protein>
    <recommendedName>
        <fullName evidence="5">DUF1440 domain-containing protein</fullName>
    </recommendedName>
</protein>
<keyword evidence="4" id="KW-1185">Reference proteome</keyword>
<accession>B6IU58</accession>
<dbReference type="HOGENOM" id="CLU_142280_0_0_5"/>
<dbReference type="OrthoDB" id="6165073at2"/>
<feature type="transmembrane region" description="Helical" evidence="2">
    <location>
        <begin position="108"/>
        <end position="128"/>
    </location>
</feature>
<dbReference type="STRING" id="414684.RC1_2555"/>
<feature type="region of interest" description="Disordered" evidence="1">
    <location>
        <begin position="161"/>
        <end position="185"/>
    </location>
</feature>
<dbReference type="Proteomes" id="UP000001591">
    <property type="component" value="Chromosome"/>
</dbReference>
<proteinExistence type="predicted"/>
<dbReference type="EMBL" id="CP000613">
    <property type="protein sequence ID" value="ACI99935.1"/>
    <property type="molecule type" value="Genomic_DNA"/>
</dbReference>
<reference evidence="3 4" key="1">
    <citation type="journal article" date="2010" name="BMC Genomics">
        <title>Metabolic flexibility revealed in the genome of the cyst-forming alpha-1 proteobacterium Rhodospirillum centenum.</title>
        <authorList>
            <person name="Lu Y.K."/>
            <person name="Marden J."/>
            <person name="Han M."/>
            <person name="Swingley W.D."/>
            <person name="Mastrian S.D."/>
            <person name="Chowdhury S.R."/>
            <person name="Hao J."/>
            <person name="Helmy T."/>
            <person name="Kim S."/>
            <person name="Kurdoglu A.A."/>
            <person name="Matthies H.J."/>
            <person name="Rollo D."/>
            <person name="Stothard P."/>
            <person name="Blankenship R.E."/>
            <person name="Bauer C.E."/>
            <person name="Touchman J.W."/>
        </authorList>
    </citation>
    <scope>NUCLEOTIDE SEQUENCE [LARGE SCALE GENOMIC DNA]</scope>
    <source>
        <strain evidence="4">ATCC 51521 / SW</strain>
    </source>
</reference>
<dbReference type="eggNOG" id="ENOG5032UV9">
    <property type="taxonomic scope" value="Bacteria"/>
</dbReference>
<dbReference type="RefSeq" id="WP_012567717.1">
    <property type="nucleotide sequence ID" value="NC_011420.2"/>
</dbReference>
<evidence type="ECO:0000256" key="1">
    <source>
        <dbReference type="SAM" id="MobiDB-lite"/>
    </source>
</evidence>
<evidence type="ECO:0000256" key="2">
    <source>
        <dbReference type="SAM" id="Phobius"/>
    </source>
</evidence>
<name>B6IU58_RHOCS</name>
<evidence type="ECO:0000313" key="3">
    <source>
        <dbReference type="EMBL" id="ACI99935.1"/>
    </source>
</evidence>
<evidence type="ECO:0008006" key="5">
    <source>
        <dbReference type="Google" id="ProtNLM"/>
    </source>
</evidence>
<feature type="transmembrane region" description="Helical" evidence="2">
    <location>
        <begin position="140"/>
        <end position="158"/>
    </location>
</feature>
<keyword evidence="2" id="KW-0472">Membrane</keyword>
<dbReference type="KEGG" id="rce:RC1_2555"/>